<evidence type="ECO:0000313" key="1">
    <source>
        <dbReference type="EMBL" id="NBI28648.1"/>
    </source>
</evidence>
<dbReference type="AlphaFoldDB" id="A0A6N9Q2L9"/>
<dbReference type="RefSeq" id="WP_160645441.1">
    <property type="nucleotide sequence ID" value="NZ_SIJB01000016.1"/>
</dbReference>
<comment type="caution">
    <text evidence="1">The sequence shown here is derived from an EMBL/GenBank/DDBJ whole genome shotgun (WGS) entry which is preliminary data.</text>
</comment>
<name>A0A6N9Q2L9_9BACL</name>
<accession>A0A6N9Q2L9</accession>
<gene>
    <name evidence="1" type="ORF">ERL59_06735</name>
</gene>
<sequence length="138" mass="16114">MNLGKYIKAELMIKSLSIRWLADQLDINEKTLAGKLNRNSITGEDLLEIGGFLEINMNELKIITQLESLDGTTFEFEKCVIRDYLYKVGIRENDIEKIDTVDTPDDRQYHYIKFKNITEPIGLVVDQKTNLFIYDKYK</sequence>
<dbReference type="OrthoDB" id="7865033at2"/>
<proteinExistence type="predicted"/>
<reference evidence="1 2" key="1">
    <citation type="submission" date="2019-01" db="EMBL/GenBank/DDBJ databases">
        <title>Chengkuizengella sp. nov., isolated from deep-sea sediment of East Pacific Ocean.</title>
        <authorList>
            <person name="Yang J."/>
            <person name="Lai Q."/>
            <person name="Shao Z."/>
        </authorList>
    </citation>
    <scope>NUCLEOTIDE SEQUENCE [LARGE SCALE GENOMIC DNA]</scope>
    <source>
        <strain evidence="1 2">YPA3-1-1</strain>
    </source>
</reference>
<protein>
    <submittedName>
        <fullName evidence="1">Uncharacterized protein</fullName>
    </submittedName>
</protein>
<dbReference type="EMBL" id="SIJB01000016">
    <property type="protein sequence ID" value="NBI28648.1"/>
    <property type="molecule type" value="Genomic_DNA"/>
</dbReference>
<keyword evidence="2" id="KW-1185">Reference proteome</keyword>
<evidence type="ECO:0000313" key="2">
    <source>
        <dbReference type="Proteomes" id="UP000448943"/>
    </source>
</evidence>
<organism evidence="1 2">
    <name type="scientific">Chengkuizengella marina</name>
    <dbReference type="NCBI Taxonomy" id="2507566"/>
    <lineage>
        <taxon>Bacteria</taxon>
        <taxon>Bacillati</taxon>
        <taxon>Bacillota</taxon>
        <taxon>Bacilli</taxon>
        <taxon>Bacillales</taxon>
        <taxon>Paenibacillaceae</taxon>
        <taxon>Chengkuizengella</taxon>
    </lineage>
</organism>
<dbReference type="Proteomes" id="UP000448943">
    <property type="component" value="Unassembled WGS sequence"/>
</dbReference>